<dbReference type="SUPFAM" id="SSF50998">
    <property type="entry name" value="Quinoprotein alcohol dehydrogenase-like"/>
    <property type="match status" value="1"/>
</dbReference>
<proteinExistence type="predicted"/>
<dbReference type="PANTHER" id="PTHR34512:SF30">
    <property type="entry name" value="OUTER MEMBRANE PROTEIN ASSEMBLY FACTOR BAMB"/>
    <property type="match status" value="1"/>
</dbReference>
<dbReference type="EMBL" id="DTDR01000055">
    <property type="protein sequence ID" value="HGK63361.1"/>
    <property type="molecule type" value="Genomic_DNA"/>
</dbReference>
<dbReference type="PANTHER" id="PTHR34512">
    <property type="entry name" value="CELL SURFACE PROTEIN"/>
    <property type="match status" value="1"/>
</dbReference>
<comment type="caution">
    <text evidence="2">The sequence shown here is derived from an EMBL/GenBank/DDBJ whole genome shotgun (WGS) entry which is preliminary data.</text>
</comment>
<evidence type="ECO:0000259" key="1">
    <source>
        <dbReference type="PROSITE" id="PS50093"/>
    </source>
</evidence>
<dbReference type="Gene3D" id="2.60.40.10">
    <property type="entry name" value="Immunoglobulins"/>
    <property type="match status" value="1"/>
</dbReference>
<dbReference type="SUPFAM" id="SSF49299">
    <property type="entry name" value="PKD domain"/>
    <property type="match status" value="1"/>
</dbReference>
<organism evidence="2">
    <name type="scientific">candidate division WOR-3 bacterium</name>
    <dbReference type="NCBI Taxonomy" id="2052148"/>
    <lineage>
        <taxon>Bacteria</taxon>
        <taxon>Bacteria division WOR-3</taxon>
    </lineage>
</organism>
<dbReference type="InterPro" id="IPR035986">
    <property type="entry name" value="PKD_dom_sf"/>
</dbReference>
<protein>
    <submittedName>
        <fullName evidence="2">PKD domain-containing protein</fullName>
    </submittedName>
</protein>
<dbReference type="CDD" id="cd00146">
    <property type="entry name" value="PKD"/>
    <property type="match status" value="1"/>
</dbReference>
<sequence>MKKLIFKIVILVIVLFGGNCKQNKSPELINTEIPQVGKINQLITFKVKAKDPEGEKISFKFDFGDNNQSDWSSYFLSESTYSDTHTYQYPGQFVVQVKIKDIKGKESDWIKIGEIAIAPLTPGEVFWVFVCEEEGDTASFYSTPIIDEEDSLIFVACEKGHLHAIKFNGKEKWRFSLLEEERIISSPLMDDYKNIYFVTEDGKIISLTKDGRLRWERDLFNPFYASPALGRNNEIYFQSEDSIFAFSITGEILWTKSYGGGNNSPIVDFEGNVYFASEKDSFFLACNYNGITRFIFTFDCAVINSPFFINSKKILLGLENNQIVCMDTRGETLWSRILGEPVTSSGVLFDDTNFYVVTKYGSIYKGDGNGNFIPVISISCDLTSSLAISKDNYLYFRASWEDSEDDTLYCFTTDGKVIFSIPIPGEDESEDWEILASPKIGPDGTVYIATAKGLYAIVGKEKAKNTGWYSFRKDNRNTGRR</sequence>
<evidence type="ECO:0000313" key="2">
    <source>
        <dbReference type="EMBL" id="HGK63361.1"/>
    </source>
</evidence>
<dbReference type="InterPro" id="IPR000601">
    <property type="entry name" value="PKD_dom"/>
</dbReference>
<dbReference type="InterPro" id="IPR015943">
    <property type="entry name" value="WD40/YVTN_repeat-like_dom_sf"/>
</dbReference>
<dbReference type="Pfam" id="PF00801">
    <property type="entry name" value="PKD"/>
    <property type="match status" value="1"/>
</dbReference>
<dbReference type="SMART" id="SM00564">
    <property type="entry name" value="PQQ"/>
    <property type="match status" value="3"/>
</dbReference>
<reference evidence="2" key="1">
    <citation type="journal article" date="2020" name="mSystems">
        <title>Genome- and Community-Level Interaction Insights into Carbon Utilization and Element Cycling Functions of Hydrothermarchaeota in Hydrothermal Sediment.</title>
        <authorList>
            <person name="Zhou Z."/>
            <person name="Liu Y."/>
            <person name="Xu W."/>
            <person name="Pan J."/>
            <person name="Luo Z.H."/>
            <person name="Li M."/>
        </authorList>
    </citation>
    <scope>NUCLEOTIDE SEQUENCE [LARGE SCALE GENOMIC DNA]</scope>
    <source>
        <strain evidence="2">SpSt-697</strain>
    </source>
</reference>
<dbReference type="Pfam" id="PF13360">
    <property type="entry name" value="PQQ_2"/>
    <property type="match status" value="1"/>
</dbReference>
<dbReference type="InterPro" id="IPR018391">
    <property type="entry name" value="PQQ_b-propeller_rpt"/>
</dbReference>
<dbReference type="InterPro" id="IPR002372">
    <property type="entry name" value="PQQ_rpt_dom"/>
</dbReference>
<dbReference type="PROSITE" id="PS50093">
    <property type="entry name" value="PKD"/>
    <property type="match status" value="1"/>
</dbReference>
<dbReference type="InterPro" id="IPR011047">
    <property type="entry name" value="Quinoprotein_ADH-like_sf"/>
</dbReference>
<dbReference type="InterPro" id="IPR013783">
    <property type="entry name" value="Ig-like_fold"/>
</dbReference>
<gene>
    <name evidence="2" type="ORF">ENU74_02020</name>
</gene>
<feature type="domain" description="PKD" evidence="1">
    <location>
        <begin position="26"/>
        <end position="104"/>
    </location>
</feature>
<name>A0A7V4E2I1_UNCW3</name>
<accession>A0A7V4E2I1</accession>
<dbReference type="AlphaFoldDB" id="A0A7V4E2I1"/>
<dbReference type="Gene3D" id="2.130.10.10">
    <property type="entry name" value="YVTN repeat-like/Quinoprotein amine dehydrogenase"/>
    <property type="match status" value="1"/>
</dbReference>